<keyword evidence="3" id="KW-1185">Reference proteome</keyword>
<gene>
    <name evidence="2" type="ORF">C1H46_008712</name>
</gene>
<proteinExistence type="predicted"/>
<evidence type="ECO:0000313" key="3">
    <source>
        <dbReference type="Proteomes" id="UP000315295"/>
    </source>
</evidence>
<feature type="compositionally biased region" description="Basic and acidic residues" evidence="1">
    <location>
        <begin position="46"/>
        <end position="57"/>
    </location>
</feature>
<protein>
    <submittedName>
        <fullName evidence="2">Uncharacterized protein</fullName>
    </submittedName>
</protein>
<organism evidence="2 3">
    <name type="scientific">Malus baccata</name>
    <name type="common">Siberian crab apple</name>
    <name type="synonym">Pyrus baccata</name>
    <dbReference type="NCBI Taxonomy" id="106549"/>
    <lineage>
        <taxon>Eukaryota</taxon>
        <taxon>Viridiplantae</taxon>
        <taxon>Streptophyta</taxon>
        <taxon>Embryophyta</taxon>
        <taxon>Tracheophyta</taxon>
        <taxon>Spermatophyta</taxon>
        <taxon>Magnoliopsida</taxon>
        <taxon>eudicotyledons</taxon>
        <taxon>Gunneridae</taxon>
        <taxon>Pentapetalae</taxon>
        <taxon>rosids</taxon>
        <taxon>fabids</taxon>
        <taxon>Rosales</taxon>
        <taxon>Rosaceae</taxon>
        <taxon>Amygdaloideae</taxon>
        <taxon>Maleae</taxon>
        <taxon>Malus</taxon>
    </lineage>
</organism>
<evidence type="ECO:0000256" key="1">
    <source>
        <dbReference type="SAM" id="MobiDB-lite"/>
    </source>
</evidence>
<feature type="region of interest" description="Disordered" evidence="1">
    <location>
        <begin position="42"/>
        <end position="64"/>
    </location>
</feature>
<sequence length="64" mass="7198">MIDRVFDDEPKIFLEDIQVEDDIKEALQSDVLLCFPAAMTQDEENLEAKEGVQKIDGEGPDDEG</sequence>
<dbReference type="EMBL" id="VIEB01000117">
    <property type="protein sequence ID" value="TQE05693.1"/>
    <property type="molecule type" value="Genomic_DNA"/>
</dbReference>
<dbReference type="Proteomes" id="UP000315295">
    <property type="component" value="Unassembled WGS sequence"/>
</dbReference>
<accession>A0A540N570</accession>
<evidence type="ECO:0000313" key="2">
    <source>
        <dbReference type="EMBL" id="TQE05693.1"/>
    </source>
</evidence>
<reference evidence="2 3" key="1">
    <citation type="journal article" date="2019" name="G3 (Bethesda)">
        <title>Sequencing of a Wild Apple (Malus baccata) Genome Unravels the Differences Between Cultivated and Wild Apple Species Regarding Disease Resistance and Cold Tolerance.</title>
        <authorList>
            <person name="Chen X."/>
        </authorList>
    </citation>
    <scope>NUCLEOTIDE SEQUENCE [LARGE SCALE GENOMIC DNA]</scope>
    <source>
        <strain evidence="3">cv. Shandingzi</strain>
        <tissue evidence="2">Leaves</tissue>
    </source>
</reference>
<comment type="caution">
    <text evidence="2">The sequence shown here is derived from an EMBL/GenBank/DDBJ whole genome shotgun (WGS) entry which is preliminary data.</text>
</comment>
<dbReference type="AlphaFoldDB" id="A0A540N570"/>
<name>A0A540N570_MALBA</name>